<protein>
    <submittedName>
        <fullName evidence="3">MCE family protein</fullName>
    </submittedName>
</protein>
<reference evidence="3 4" key="1">
    <citation type="submission" date="2020-04" db="EMBL/GenBank/DDBJ databases">
        <title>Novel species.</title>
        <authorList>
            <person name="Teo W.F.A."/>
            <person name="Lipun K."/>
            <person name="Srisuk N."/>
            <person name="Duangmal K."/>
        </authorList>
    </citation>
    <scope>NUCLEOTIDE SEQUENCE [LARGE SCALE GENOMIC DNA]</scope>
    <source>
        <strain evidence="3 4">K13G38</strain>
    </source>
</reference>
<dbReference type="Pfam" id="PF02470">
    <property type="entry name" value="MlaD"/>
    <property type="match status" value="1"/>
</dbReference>
<evidence type="ECO:0000259" key="1">
    <source>
        <dbReference type="Pfam" id="PF02470"/>
    </source>
</evidence>
<name>A0ABX1IW28_9PSEU</name>
<dbReference type="Pfam" id="PF11887">
    <property type="entry name" value="Mce4_CUP1"/>
    <property type="match status" value="1"/>
</dbReference>
<keyword evidence="4" id="KW-1185">Reference proteome</keyword>
<proteinExistence type="predicted"/>
<feature type="domain" description="Mammalian cell entry C-terminal" evidence="2">
    <location>
        <begin position="114"/>
        <end position="292"/>
    </location>
</feature>
<dbReference type="Proteomes" id="UP000715441">
    <property type="component" value="Unassembled WGS sequence"/>
</dbReference>
<dbReference type="NCBIfam" id="TIGR00996">
    <property type="entry name" value="Mtu_fam_mce"/>
    <property type="match status" value="1"/>
</dbReference>
<accession>A0ABX1IW28</accession>
<organism evidence="3 4">
    <name type="scientific">Amycolatopsis acididurans</name>
    <dbReference type="NCBI Taxonomy" id="2724524"/>
    <lineage>
        <taxon>Bacteria</taxon>
        <taxon>Bacillati</taxon>
        <taxon>Actinomycetota</taxon>
        <taxon>Actinomycetes</taxon>
        <taxon>Pseudonocardiales</taxon>
        <taxon>Pseudonocardiaceae</taxon>
        <taxon>Amycolatopsis</taxon>
    </lineage>
</organism>
<dbReference type="PANTHER" id="PTHR33371">
    <property type="entry name" value="INTERMEMBRANE PHOSPHOLIPID TRANSPORT SYSTEM BINDING PROTEIN MLAD-RELATED"/>
    <property type="match status" value="1"/>
</dbReference>
<dbReference type="InterPro" id="IPR052336">
    <property type="entry name" value="MlaD_Phospholipid_Transporter"/>
</dbReference>
<evidence type="ECO:0000313" key="4">
    <source>
        <dbReference type="Proteomes" id="UP000715441"/>
    </source>
</evidence>
<dbReference type="InterPro" id="IPR024516">
    <property type="entry name" value="Mce_C"/>
</dbReference>
<gene>
    <name evidence="3" type="ORF">HFP15_02115</name>
</gene>
<dbReference type="EMBL" id="JAAXLS010000001">
    <property type="protein sequence ID" value="NKQ51673.1"/>
    <property type="molecule type" value="Genomic_DNA"/>
</dbReference>
<dbReference type="InterPro" id="IPR003399">
    <property type="entry name" value="Mce/MlaD"/>
</dbReference>
<evidence type="ECO:0000259" key="2">
    <source>
        <dbReference type="Pfam" id="PF11887"/>
    </source>
</evidence>
<dbReference type="RefSeq" id="WP_168510757.1">
    <property type="nucleotide sequence ID" value="NZ_JAAXLS010000001.1"/>
</dbReference>
<sequence>MKTKLSYRLLAALVVLALAGGGAYLFFAPAAQKNATAYFDTAAGIHPGDDVRVLGVRVGKVDDVTPDGTQVKVSFHYDATRTLPADAGVALVAPNLVGGRYLQLAPVYRGGPVLADGAEIPKQRTVEPASWDQVSAELTQLSDALGPNGANRQGALSRVLQAGAANLGGNGADFSQLLHQLSGASATLAGGSGDLFATIRNLNDFTTALNASQQQTRTFATQLASLSTLANDNRAQLASALSSADRALTTITDFVAKHKAELGDTVGALTDVAGTLARSRDDLANVLHAAPQTLANLYNIYEPSTGSASTRFVVPYTSSLSSLVCQAIYSVGGTIDTCRSALQPLLGPLSTPYPPVGVSPLVRPGTSQQQGSGR</sequence>
<comment type="caution">
    <text evidence="3">The sequence shown here is derived from an EMBL/GenBank/DDBJ whole genome shotgun (WGS) entry which is preliminary data.</text>
</comment>
<feature type="domain" description="Mce/MlaD" evidence="1">
    <location>
        <begin position="35"/>
        <end position="106"/>
    </location>
</feature>
<dbReference type="InterPro" id="IPR005693">
    <property type="entry name" value="Mce"/>
</dbReference>
<dbReference type="PANTHER" id="PTHR33371:SF4">
    <property type="entry name" value="INTERMEMBRANE PHOSPHOLIPID TRANSPORT SYSTEM BINDING PROTEIN MLAD"/>
    <property type="match status" value="1"/>
</dbReference>
<evidence type="ECO:0000313" key="3">
    <source>
        <dbReference type="EMBL" id="NKQ51673.1"/>
    </source>
</evidence>